<feature type="domain" description="WH2" evidence="4">
    <location>
        <begin position="592"/>
        <end position="609"/>
    </location>
</feature>
<name>A0A8A1LZP7_AJECA</name>
<dbReference type="OrthoDB" id="8963340at2759"/>
<dbReference type="InterPro" id="IPR003124">
    <property type="entry name" value="WH2_dom"/>
</dbReference>
<dbReference type="InterPro" id="IPR033927">
    <property type="entry name" value="WASPfam_EVH1"/>
</dbReference>
<gene>
    <name evidence="5" type="primary">WSP1</name>
    <name evidence="5" type="ORF">I7I51_09082</name>
</gene>
<feature type="compositionally biased region" description="Basic and acidic residues" evidence="2">
    <location>
        <begin position="123"/>
        <end position="134"/>
    </location>
</feature>
<dbReference type="CDD" id="cd01205">
    <property type="entry name" value="EVH1_WASP-like"/>
    <property type="match status" value="1"/>
</dbReference>
<feature type="domain" description="WH1" evidence="3">
    <location>
        <begin position="17"/>
        <end position="129"/>
    </location>
</feature>
<evidence type="ECO:0000256" key="2">
    <source>
        <dbReference type="SAM" id="MobiDB-lite"/>
    </source>
</evidence>
<dbReference type="Gene3D" id="2.30.29.30">
    <property type="entry name" value="Pleckstrin-homology domain (PH domain)/Phosphotyrosine-binding domain (PTB)"/>
    <property type="match status" value="1"/>
</dbReference>
<dbReference type="FunFam" id="2.30.29.30:FF:000281">
    <property type="entry name" value="Actin associated protein"/>
    <property type="match status" value="1"/>
</dbReference>
<protein>
    <submittedName>
        <fullName evidence="5">Actin associated protein Wsp1</fullName>
    </submittedName>
</protein>
<evidence type="ECO:0000256" key="1">
    <source>
        <dbReference type="ARBA" id="ARBA00022553"/>
    </source>
</evidence>
<dbReference type="InterPro" id="IPR011993">
    <property type="entry name" value="PH-like_dom_sf"/>
</dbReference>
<feature type="region of interest" description="Disordered" evidence="2">
    <location>
        <begin position="123"/>
        <end position="222"/>
    </location>
</feature>
<feature type="compositionally biased region" description="Low complexity" evidence="2">
    <location>
        <begin position="623"/>
        <end position="644"/>
    </location>
</feature>
<dbReference type="AlphaFoldDB" id="A0A8A1LZP7"/>
<feature type="compositionally biased region" description="Pro residues" evidence="2">
    <location>
        <begin position="448"/>
        <end position="564"/>
    </location>
</feature>
<dbReference type="PROSITE" id="PS50229">
    <property type="entry name" value="WH1"/>
    <property type="match status" value="1"/>
</dbReference>
<proteinExistence type="predicted"/>
<dbReference type="InterPro" id="IPR000697">
    <property type="entry name" value="WH1/EVH1_dom"/>
</dbReference>
<accession>A0A8A1LZP7</accession>
<feature type="compositionally biased region" description="Pro residues" evidence="2">
    <location>
        <begin position="187"/>
        <end position="201"/>
    </location>
</feature>
<feature type="compositionally biased region" description="Low complexity" evidence="2">
    <location>
        <begin position="157"/>
        <end position="183"/>
    </location>
</feature>
<evidence type="ECO:0000313" key="5">
    <source>
        <dbReference type="EMBL" id="QSS59646.1"/>
    </source>
</evidence>
<feature type="compositionally biased region" description="Low complexity" evidence="2">
    <location>
        <begin position="433"/>
        <end position="442"/>
    </location>
</feature>
<feature type="compositionally biased region" description="Basic and acidic residues" evidence="2">
    <location>
        <begin position="608"/>
        <end position="618"/>
    </location>
</feature>
<dbReference type="GO" id="GO:0003779">
    <property type="term" value="F:actin binding"/>
    <property type="evidence" value="ECO:0007669"/>
    <property type="project" value="InterPro"/>
</dbReference>
<feature type="region of interest" description="Disordered" evidence="2">
    <location>
        <begin position="259"/>
        <end position="672"/>
    </location>
</feature>
<dbReference type="Proteomes" id="UP000663671">
    <property type="component" value="Chromosome 2"/>
</dbReference>
<dbReference type="Pfam" id="PF02205">
    <property type="entry name" value="WH2"/>
    <property type="match status" value="1"/>
</dbReference>
<evidence type="ECO:0000313" key="6">
    <source>
        <dbReference type="Proteomes" id="UP000663671"/>
    </source>
</evidence>
<dbReference type="VEuPathDB" id="FungiDB:I7I51_09082"/>
<dbReference type="SUPFAM" id="SSF50729">
    <property type="entry name" value="PH domain-like"/>
    <property type="match status" value="1"/>
</dbReference>
<dbReference type="PROSITE" id="PS51082">
    <property type="entry name" value="WH2"/>
    <property type="match status" value="1"/>
</dbReference>
<dbReference type="EMBL" id="CP069109">
    <property type="protein sequence ID" value="QSS59646.1"/>
    <property type="molecule type" value="Genomic_DNA"/>
</dbReference>
<feature type="compositionally biased region" description="Pro residues" evidence="2">
    <location>
        <begin position="302"/>
        <end position="345"/>
    </location>
</feature>
<evidence type="ECO:0000259" key="4">
    <source>
        <dbReference type="PROSITE" id="PS51082"/>
    </source>
</evidence>
<feature type="compositionally biased region" description="Polar residues" evidence="2">
    <location>
        <begin position="208"/>
        <end position="217"/>
    </location>
</feature>
<sequence>MPSILTDADKETVRRTVPKPSNRILAVAVARLYVAHPNPQKWTYTGLQGAAVLANDLVGHTFWIKLVDVSPAGRGVVWDQEIYDGFSYNQDRTFFHTFELEECLAGLSFADEKEAKTFLKKVQEREKSASKETKTTPFSSLRGQGPPPTTGGKSHSRFGLGSLLHHGHRSSSAPTHSAAPAESIIPPRQPTPPPAPAPPPTVTELPTSPQRKQTSALDTIDPSWKGLLDELLAMGITEDQIAENSDFIKAYIEQKQADELNGISKEASPDSQRKAKAPPPPPPPNAPPAAALSPQNTGKRGAPPPPPPARRGRAPSPPPAREPSPPSPPREPSPVRPRFKAPPPIADAGKFANALPRSHRASSGSNAARPGVPAPPLPPKTPLEGERKVSAPQLPSRNPVLPARREVSPGLPPALPPKIPHATPPPPPPRPQASPTSTPQSQHLLPPQTAPGPLPVRPAPPPTSAPAPPPPPPPAPAPGPVPSSSPTPPPPPPPPPAPAPASTGPAPPPPPPPPPTAGLPRPPPRPAPSNSVPPPPPPSAGAPPPPPPPSAGAPPPPPPPPPPGSAANSAGPPPPPPPASSARPSSLPKSPGNADLLASIRAGTGLRKVKDSEKRDRSAAVVPGASSETPSSPASGAGSADPNSMLGSLQAALNKRKQKVSGSDDEKSDNEW</sequence>
<feature type="compositionally biased region" description="Pro residues" evidence="2">
    <location>
        <begin position="277"/>
        <end position="287"/>
    </location>
</feature>
<dbReference type="SMART" id="SM00461">
    <property type="entry name" value="WH1"/>
    <property type="match status" value="1"/>
</dbReference>
<dbReference type="Pfam" id="PF00568">
    <property type="entry name" value="WH1"/>
    <property type="match status" value="1"/>
</dbReference>
<evidence type="ECO:0000259" key="3">
    <source>
        <dbReference type="PROSITE" id="PS50229"/>
    </source>
</evidence>
<feature type="compositionally biased region" description="Pro residues" evidence="2">
    <location>
        <begin position="410"/>
        <end position="432"/>
    </location>
</feature>
<feature type="compositionally biased region" description="Pro residues" evidence="2">
    <location>
        <begin position="372"/>
        <end position="381"/>
    </location>
</feature>
<organism evidence="5 6">
    <name type="scientific">Ajellomyces capsulatus</name>
    <name type="common">Darling's disease fungus</name>
    <name type="synonym">Histoplasma capsulatum</name>
    <dbReference type="NCBI Taxonomy" id="5037"/>
    <lineage>
        <taxon>Eukaryota</taxon>
        <taxon>Fungi</taxon>
        <taxon>Dikarya</taxon>
        <taxon>Ascomycota</taxon>
        <taxon>Pezizomycotina</taxon>
        <taxon>Eurotiomycetes</taxon>
        <taxon>Eurotiomycetidae</taxon>
        <taxon>Onygenales</taxon>
        <taxon>Ajellomycetaceae</taxon>
        <taxon>Histoplasma</taxon>
    </lineage>
</organism>
<keyword evidence="1" id="KW-0597">Phosphoprotein</keyword>
<reference evidence="5" key="1">
    <citation type="submission" date="2021-01" db="EMBL/GenBank/DDBJ databases">
        <title>Chromosome-level genome assembly of a human fungal pathogen reveals clustering of transcriptionally co-regulated genes.</title>
        <authorList>
            <person name="Voorhies M."/>
            <person name="Cohen S."/>
            <person name="Shea T.P."/>
            <person name="Petrus S."/>
            <person name="Munoz J.F."/>
            <person name="Poplawski S."/>
            <person name="Goldman W.E."/>
            <person name="Michael T."/>
            <person name="Cuomo C.A."/>
            <person name="Sil A."/>
            <person name="Beyhan S."/>
        </authorList>
    </citation>
    <scope>NUCLEOTIDE SEQUENCE</scope>
    <source>
        <strain evidence="5">WU24</strain>
    </source>
</reference>
<dbReference type="GO" id="GO:0071933">
    <property type="term" value="F:Arp2/3 complex binding"/>
    <property type="evidence" value="ECO:0007669"/>
    <property type="project" value="UniProtKB-ARBA"/>
</dbReference>
<dbReference type="GO" id="GO:0030479">
    <property type="term" value="C:actin cortical patch"/>
    <property type="evidence" value="ECO:0007669"/>
    <property type="project" value="UniProtKB-ARBA"/>
</dbReference>
<feature type="compositionally biased region" description="Basic and acidic residues" evidence="2">
    <location>
        <begin position="662"/>
        <end position="672"/>
    </location>
</feature>
<dbReference type="GO" id="GO:0045010">
    <property type="term" value="P:actin nucleation"/>
    <property type="evidence" value="ECO:0007669"/>
    <property type="project" value="UniProtKB-ARBA"/>
</dbReference>